<evidence type="ECO:0000313" key="2">
    <source>
        <dbReference type="Proteomes" id="UP000294614"/>
    </source>
</evidence>
<evidence type="ECO:0000313" key="1">
    <source>
        <dbReference type="EMBL" id="TCK59510.1"/>
    </source>
</evidence>
<organism evidence="1 2">
    <name type="scientific">Seleniivibrio woodruffii</name>
    <dbReference type="NCBI Taxonomy" id="1078050"/>
    <lineage>
        <taxon>Bacteria</taxon>
        <taxon>Pseudomonadati</taxon>
        <taxon>Deferribacterota</taxon>
        <taxon>Deferribacteres</taxon>
        <taxon>Deferribacterales</taxon>
        <taxon>Geovibrionaceae</taxon>
        <taxon>Seleniivibrio</taxon>
    </lineage>
</organism>
<dbReference type="RefSeq" id="WP_132874417.1">
    <property type="nucleotide sequence ID" value="NZ_JAJUHT010000008.1"/>
</dbReference>
<keyword evidence="2" id="KW-1185">Reference proteome</keyword>
<dbReference type="OrthoDB" id="9958425at2"/>
<name>A0A4R1K6B1_9BACT</name>
<comment type="caution">
    <text evidence="1">The sequence shown here is derived from an EMBL/GenBank/DDBJ whole genome shotgun (WGS) entry which is preliminary data.</text>
</comment>
<gene>
    <name evidence="1" type="ORF">C8D98_2444</name>
</gene>
<dbReference type="Proteomes" id="UP000294614">
    <property type="component" value="Unassembled WGS sequence"/>
</dbReference>
<sequence>MADYRKYACEISGKLFKDVNKKGIRRDKLAKELNISENQIKNYAYDSTKSATLENFLHVLITYRCETVLDFIAKDMGYSVYRLPEVHNTGQNTAEAAAEVLSAGAEAVSNALKDTDGQVKLKAIRKAIEKLLILEKNIQS</sequence>
<dbReference type="AlphaFoldDB" id="A0A4R1K6B1"/>
<proteinExistence type="predicted"/>
<dbReference type="EMBL" id="SMGG01000006">
    <property type="protein sequence ID" value="TCK59510.1"/>
    <property type="molecule type" value="Genomic_DNA"/>
</dbReference>
<accession>A0A4R1K6B1</accession>
<reference evidence="1 2" key="1">
    <citation type="submission" date="2019-03" db="EMBL/GenBank/DDBJ databases">
        <title>Genomic Encyclopedia of Type Strains, Phase IV (KMG-IV): sequencing the most valuable type-strain genomes for metagenomic binning, comparative biology and taxonomic classification.</title>
        <authorList>
            <person name="Goeker M."/>
        </authorList>
    </citation>
    <scope>NUCLEOTIDE SEQUENCE [LARGE SCALE GENOMIC DNA]</scope>
    <source>
        <strain evidence="1 2">DSM 24984</strain>
    </source>
</reference>
<protein>
    <submittedName>
        <fullName evidence="1">Uncharacterized protein</fullName>
    </submittedName>
</protein>